<evidence type="ECO:0000259" key="21">
    <source>
        <dbReference type="SMART" id="SM00475"/>
    </source>
</evidence>
<keyword evidence="11 17" id="KW-0269">Exonuclease</keyword>
<comment type="similarity">
    <text evidence="1 17">Belongs to the DNA polymerase type-A family.</text>
</comment>
<dbReference type="InterPro" id="IPR043502">
    <property type="entry name" value="DNA/RNA_pol_sf"/>
</dbReference>
<dbReference type="EMBL" id="BGZI01000016">
    <property type="protein sequence ID" value="GBO88745.1"/>
    <property type="molecule type" value="Genomic_DNA"/>
</dbReference>
<dbReference type="FunFam" id="1.10.150.20:FF:000002">
    <property type="entry name" value="DNA polymerase I"/>
    <property type="match status" value="1"/>
</dbReference>
<reference evidence="23 24" key="1">
    <citation type="journal article" date="2019" name="J. Gen. Appl. Microbiol.">
        <title>Aerobic degradation of cis-dichloroethene by the marine bacterium Marinobacter salsuginis strain 5N-3.</title>
        <authorList>
            <person name="Inoue Y."/>
            <person name="Fukunaga Y."/>
            <person name="Katsumata H."/>
            <person name="Ohji S."/>
            <person name="Hosoyama A."/>
            <person name="Mori K."/>
            <person name="Ando K."/>
        </authorList>
    </citation>
    <scope>NUCLEOTIDE SEQUENCE [LARGE SCALE GENOMIC DNA]</scope>
    <source>
        <strain evidence="23 24">NBRC 109114</strain>
    </source>
</reference>
<comment type="function">
    <text evidence="17">In addition to polymerase activity, this DNA polymerase exhibits 3'-5' and 5'-3' exonuclease activity.</text>
</comment>
<dbReference type="GO" id="GO:0003677">
    <property type="term" value="F:DNA binding"/>
    <property type="evidence" value="ECO:0007669"/>
    <property type="project" value="UniProtKB-UniRule"/>
</dbReference>
<keyword evidence="5 17" id="KW-0808">Transferase</keyword>
<evidence type="ECO:0000313" key="23">
    <source>
        <dbReference type="EMBL" id="GBO88745.1"/>
    </source>
</evidence>
<evidence type="ECO:0000256" key="9">
    <source>
        <dbReference type="ARBA" id="ARBA00022763"/>
    </source>
</evidence>
<dbReference type="SMART" id="SM00475">
    <property type="entry name" value="53EXOc"/>
    <property type="match status" value="1"/>
</dbReference>
<dbReference type="AlphaFoldDB" id="A0A5M3Q0J7"/>
<keyword evidence="12 17" id="KW-0239">DNA-directed DNA polymerase</keyword>
<dbReference type="InterPro" id="IPR002298">
    <property type="entry name" value="DNA_polymerase_A"/>
</dbReference>
<dbReference type="PRINTS" id="PR00868">
    <property type="entry name" value="DNAPOLI"/>
</dbReference>
<feature type="domain" description="3'-5' exonuclease" evidence="20">
    <location>
        <begin position="311"/>
        <end position="498"/>
    </location>
</feature>
<dbReference type="SMART" id="SM00482">
    <property type="entry name" value="POLAc"/>
    <property type="match status" value="1"/>
</dbReference>
<feature type="coiled-coil region" evidence="18">
    <location>
        <begin position="530"/>
        <end position="557"/>
    </location>
</feature>
<keyword evidence="9 17" id="KW-0227">DNA damage</keyword>
<gene>
    <name evidence="17 23" type="primary">polA</name>
    <name evidence="23" type="ORF">MSSD14B_24130</name>
</gene>
<dbReference type="InterPro" id="IPR036279">
    <property type="entry name" value="5-3_exonuclease_C_sf"/>
</dbReference>
<dbReference type="CDD" id="cd09859">
    <property type="entry name" value="PIN_53EXO"/>
    <property type="match status" value="1"/>
</dbReference>
<keyword evidence="10 17" id="KW-0378">Hydrolase</keyword>
<dbReference type="SMART" id="SM00474">
    <property type="entry name" value="35EXOc"/>
    <property type="match status" value="1"/>
</dbReference>
<dbReference type="InterPro" id="IPR001098">
    <property type="entry name" value="DNA-dir_DNA_pol_A_palm_dom"/>
</dbReference>
<evidence type="ECO:0000256" key="1">
    <source>
        <dbReference type="ARBA" id="ARBA00007705"/>
    </source>
</evidence>
<feature type="domain" description="DNA-directed DNA polymerase family A palm" evidence="22">
    <location>
        <begin position="667"/>
        <end position="874"/>
    </location>
</feature>
<dbReference type="FunFam" id="3.40.50.1010:FF:000001">
    <property type="entry name" value="DNA polymerase I"/>
    <property type="match status" value="1"/>
</dbReference>
<evidence type="ECO:0000259" key="20">
    <source>
        <dbReference type="SMART" id="SM00474"/>
    </source>
</evidence>
<evidence type="ECO:0000256" key="5">
    <source>
        <dbReference type="ARBA" id="ARBA00022679"/>
    </source>
</evidence>
<keyword evidence="13 17" id="KW-0238">DNA-binding</keyword>
<evidence type="ECO:0000256" key="3">
    <source>
        <dbReference type="ARBA" id="ARBA00012417"/>
    </source>
</evidence>
<dbReference type="Gene3D" id="3.30.420.10">
    <property type="entry name" value="Ribonuclease H-like superfamily/Ribonuclease H"/>
    <property type="match status" value="1"/>
</dbReference>
<dbReference type="PROSITE" id="PS00447">
    <property type="entry name" value="DNA_POLYMERASE_A"/>
    <property type="match status" value="1"/>
</dbReference>
<dbReference type="NCBIfam" id="NF004397">
    <property type="entry name" value="PRK05755.1"/>
    <property type="match status" value="1"/>
</dbReference>
<keyword evidence="7 17" id="KW-0235">DNA replication</keyword>
<dbReference type="SUPFAM" id="SSF47807">
    <property type="entry name" value="5' to 3' exonuclease, C-terminal subdomain"/>
    <property type="match status" value="1"/>
</dbReference>
<keyword evidence="8" id="KW-0540">Nuclease</keyword>
<dbReference type="InterPro" id="IPR002562">
    <property type="entry name" value="3'-5'_exonuclease_dom"/>
</dbReference>
<evidence type="ECO:0000256" key="15">
    <source>
        <dbReference type="ARBA" id="ARBA00049244"/>
    </source>
</evidence>
<dbReference type="InterPro" id="IPR018320">
    <property type="entry name" value="DNA_polymerase_1"/>
</dbReference>
<comment type="catalytic activity">
    <reaction evidence="15 17">
        <text>DNA(n) + a 2'-deoxyribonucleoside 5'-triphosphate = DNA(n+1) + diphosphate</text>
        <dbReference type="Rhea" id="RHEA:22508"/>
        <dbReference type="Rhea" id="RHEA-COMP:17339"/>
        <dbReference type="Rhea" id="RHEA-COMP:17340"/>
        <dbReference type="ChEBI" id="CHEBI:33019"/>
        <dbReference type="ChEBI" id="CHEBI:61560"/>
        <dbReference type="ChEBI" id="CHEBI:173112"/>
        <dbReference type="EC" id="2.7.7.7"/>
    </reaction>
</comment>
<keyword evidence="18" id="KW-0175">Coiled coil</keyword>
<dbReference type="SMART" id="SM00279">
    <property type="entry name" value="HhH2"/>
    <property type="match status" value="1"/>
</dbReference>
<dbReference type="EC" id="2.7.7.7" evidence="3 16"/>
<organism evidence="23 24">
    <name type="scientific">Marinobacter salsuginis</name>
    <dbReference type="NCBI Taxonomy" id="418719"/>
    <lineage>
        <taxon>Bacteria</taxon>
        <taxon>Pseudomonadati</taxon>
        <taxon>Pseudomonadota</taxon>
        <taxon>Gammaproteobacteria</taxon>
        <taxon>Pseudomonadales</taxon>
        <taxon>Marinobacteraceae</taxon>
        <taxon>Marinobacter</taxon>
    </lineage>
</organism>
<evidence type="ECO:0000256" key="16">
    <source>
        <dbReference type="NCBIfam" id="TIGR00593"/>
    </source>
</evidence>
<dbReference type="Pfam" id="PF02739">
    <property type="entry name" value="5_3_exonuc_N"/>
    <property type="match status" value="1"/>
</dbReference>
<dbReference type="InterPro" id="IPR020045">
    <property type="entry name" value="DNA_polI_H3TH"/>
</dbReference>
<evidence type="ECO:0000256" key="11">
    <source>
        <dbReference type="ARBA" id="ARBA00022839"/>
    </source>
</evidence>
<evidence type="ECO:0000256" key="6">
    <source>
        <dbReference type="ARBA" id="ARBA00022695"/>
    </source>
</evidence>
<dbReference type="PANTHER" id="PTHR10133:SF27">
    <property type="entry name" value="DNA POLYMERASE NU"/>
    <property type="match status" value="1"/>
</dbReference>
<dbReference type="CDD" id="cd08637">
    <property type="entry name" value="DNA_pol_A_pol_I_C"/>
    <property type="match status" value="1"/>
</dbReference>
<evidence type="ECO:0000256" key="10">
    <source>
        <dbReference type="ARBA" id="ARBA00022801"/>
    </source>
</evidence>
<dbReference type="InterPro" id="IPR008918">
    <property type="entry name" value="HhH2"/>
</dbReference>
<feature type="domain" description="5'-3' exonuclease" evidence="21">
    <location>
        <begin position="4"/>
        <end position="261"/>
    </location>
</feature>
<dbReference type="SUPFAM" id="SSF88723">
    <property type="entry name" value="PIN domain-like"/>
    <property type="match status" value="1"/>
</dbReference>
<dbReference type="GO" id="GO:0006302">
    <property type="term" value="P:double-strand break repair"/>
    <property type="evidence" value="ECO:0007669"/>
    <property type="project" value="TreeGrafter"/>
</dbReference>
<feature type="region of interest" description="Disordered" evidence="19">
    <location>
        <begin position="286"/>
        <end position="310"/>
    </location>
</feature>
<proteinExistence type="inferred from homology"/>
<dbReference type="GO" id="GO:0008408">
    <property type="term" value="F:3'-5' exonuclease activity"/>
    <property type="evidence" value="ECO:0007669"/>
    <property type="project" value="UniProtKB-UniRule"/>
</dbReference>
<dbReference type="InterPro" id="IPR020046">
    <property type="entry name" value="5-3_exonucl_a-hlix_arch_N"/>
</dbReference>
<evidence type="ECO:0000256" key="8">
    <source>
        <dbReference type="ARBA" id="ARBA00022722"/>
    </source>
</evidence>
<dbReference type="Gene3D" id="1.20.1060.10">
    <property type="entry name" value="Taq DNA Polymerase, Chain T, domain 4"/>
    <property type="match status" value="1"/>
</dbReference>
<keyword evidence="14 17" id="KW-0234">DNA repair</keyword>
<dbReference type="CDD" id="cd06139">
    <property type="entry name" value="DNA_polA_I_Ecoli_like_exo"/>
    <property type="match status" value="1"/>
</dbReference>
<protein>
    <recommendedName>
        <fullName evidence="4 16">DNA polymerase I</fullName>
        <ecNumber evidence="3 16">2.7.7.7</ecNumber>
    </recommendedName>
</protein>
<evidence type="ECO:0000256" key="12">
    <source>
        <dbReference type="ARBA" id="ARBA00022932"/>
    </source>
</evidence>
<dbReference type="Proteomes" id="UP000387223">
    <property type="component" value="Unassembled WGS sequence"/>
</dbReference>
<evidence type="ECO:0000256" key="13">
    <source>
        <dbReference type="ARBA" id="ARBA00023125"/>
    </source>
</evidence>
<evidence type="ECO:0000256" key="7">
    <source>
        <dbReference type="ARBA" id="ARBA00022705"/>
    </source>
</evidence>
<dbReference type="FunFam" id="1.10.150.20:FF:000003">
    <property type="entry name" value="DNA polymerase I"/>
    <property type="match status" value="1"/>
</dbReference>
<dbReference type="InterPro" id="IPR012337">
    <property type="entry name" value="RNaseH-like_sf"/>
</dbReference>
<dbReference type="Pfam" id="PF00476">
    <property type="entry name" value="DNA_pol_A"/>
    <property type="match status" value="1"/>
</dbReference>
<dbReference type="FunFam" id="1.20.1060.10:FF:000001">
    <property type="entry name" value="DNA polymerase I"/>
    <property type="match status" value="1"/>
</dbReference>
<keyword evidence="6 17" id="KW-0548">Nucleotidyltransferase</keyword>
<dbReference type="InterPro" id="IPR019760">
    <property type="entry name" value="DNA-dir_DNA_pol_A_CS"/>
</dbReference>
<evidence type="ECO:0000256" key="18">
    <source>
        <dbReference type="SAM" id="Coils"/>
    </source>
</evidence>
<dbReference type="Gene3D" id="3.40.50.1010">
    <property type="entry name" value="5'-nuclease"/>
    <property type="match status" value="1"/>
</dbReference>
<evidence type="ECO:0000256" key="14">
    <source>
        <dbReference type="ARBA" id="ARBA00023204"/>
    </source>
</evidence>
<evidence type="ECO:0000256" key="2">
    <source>
        <dbReference type="ARBA" id="ARBA00011541"/>
    </source>
</evidence>
<dbReference type="Gene3D" id="3.30.70.370">
    <property type="match status" value="1"/>
</dbReference>
<dbReference type="SUPFAM" id="SSF53098">
    <property type="entry name" value="Ribonuclease H-like"/>
    <property type="match status" value="1"/>
</dbReference>
<dbReference type="InterPro" id="IPR002421">
    <property type="entry name" value="5-3_exonuclease"/>
</dbReference>
<comment type="subunit">
    <text evidence="2">Single-chain monomer with multiple functions.</text>
</comment>
<dbReference type="CDD" id="cd09898">
    <property type="entry name" value="H3TH_53EXO"/>
    <property type="match status" value="1"/>
</dbReference>
<dbReference type="SUPFAM" id="SSF56672">
    <property type="entry name" value="DNA/RNA polymerases"/>
    <property type="match status" value="1"/>
</dbReference>
<name>A0A5M3Q0J7_9GAMM</name>
<evidence type="ECO:0000313" key="24">
    <source>
        <dbReference type="Proteomes" id="UP000387223"/>
    </source>
</evidence>
<dbReference type="GO" id="GO:0008409">
    <property type="term" value="F:5'-3' exonuclease activity"/>
    <property type="evidence" value="ECO:0007669"/>
    <property type="project" value="UniProtKB-UniRule"/>
</dbReference>
<dbReference type="PANTHER" id="PTHR10133">
    <property type="entry name" value="DNA POLYMERASE I"/>
    <property type="match status" value="1"/>
</dbReference>
<evidence type="ECO:0000256" key="4">
    <source>
        <dbReference type="ARBA" id="ARBA00020311"/>
    </source>
</evidence>
<evidence type="ECO:0000259" key="22">
    <source>
        <dbReference type="SMART" id="SM00482"/>
    </source>
</evidence>
<dbReference type="InterPro" id="IPR029060">
    <property type="entry name" value="PIN-like_dom_sf"/>
</dbReference>
<dbReference type="Gene3D" id="1.10.150.20">
    <property type="entry name" value="5' to 3' exonuclease, C-terminal subdomain"/>
    <property type="match status" value="2"/>
</dbReference>
<dbReference type="GO" id="GO:0003887">
    <property type="term" value="F:DNA-directed DNA polymerase activity"/>
    <property type="evidence" value="ECO:0007669"/>
    <property type="project" value="UniProtKB-UniRule"/>
</dbReference>
<dbReference type="RefSeq" id="WP_136630819.1">
    <property type="nucleotide sequence ID" value="NZ_BGZI01000016.1"/>
</dbReference>
<sequence length="910" mass="101857">MTSKNTPPVVLVDGSSYLFRAYHALPPLTTSKNHPTGAIKGVISMIRRLEQDFPGSKMVVVFDAKGKTFRHDLYEEYKANRPPMPEDLACQIEPIHEIVKAMGLPLLTVTGVEADDVIGTLANEATSKGIDVVVSTGDKDMAQLVSDHVTLINTMTETRMDRDGVVEKFGVTPEQIVDYLALVGDKVDNIPGVNKCGPKTAVKWLQSYENLDNVIEHADEIKGKIGEYLREATETLPLSRELATIRTDVELDFGLEDLKLREQDDEQLLELFKEYEFRTWIAELEQGETSSSSNTQSREDKPEKETSKKDYTVITDQKELDQWLERLKSADLFAFDTETTSLRYIDAEIVGVSFAINPGEAAYVPLGHDYMGAPEQLDRDQVLDQLKPLLEDPQLAKVGQNLKYDKNVLANHGITLEGIAEDTMLESYVLNSVATRHDMDSLAMHYLGEKTISFESIAGKGAKQLTFNQIELEKAAPYAAEDADITLRLHQTLRPQLKATGKLASVYEEIDLPLVPVLSRMEQRGTLISASTLRQHSQELAERMAELEKEAHDVAGETFNLGSTKQLQAIFYDKMGLPVIKKTPKGAPSTAEPVLQELAHEHELPRLILEHRSLSKLKSTYTDTLPELIHHRTGRVHTSYHQAVTATGRLSSSEPNLQNIPIRSEQGRRIRQAFIAPEGYKLVAADYSQIELRIMAHLSGDKGLLKAFEKGEDIHKATASEVFGVSLEEVSSDQRRSAKAINFGLIYGMSAFGLSRQLDVERKVAQQYIDRYFERYPGVLKYMDNIRKQAHDDGFVETLFGRRLYLPEINARNKQLQQAAERTAINAPMQGTAADIIKRAMVDVENWLLKDHADEARMTMQVHDELILEVKESALDKIRSGLEKRMSAAAELDVPLLVEAGAGDNWDEAH</sequence>
<dbReference type="FunFam" id="3.30.420.10:FF:000026">
    <property type="entry name" value="DNA polymerase I"/>
    <property type="match status" value="1"/>
</dbReference>
<evidence type="ECO:0000256" key="19">
    <source>
        <dbReference type="SAM" id="MobiDB-lite"/>
    </source>
</evidence>
<comment type="caution">
    <text evidence="23">The sequence shown here is derived from an EMBL/GenBank/DDBJ whole genome shotgun (WGS) entry which is preliminary data.</text>
</comment>
<dbReference type="GO" id="GO:0006261">
    <property type="term" value="P:DNA-templated DNA replication"/>
    <property type="evidence" value="ECO:0007669"/>
    <property type="project" value="UniProtKB-UniRule"/>
</dbReference>
<accession>A0A5M3Q0J7</accession>
<dbReference type="Pfam" id="PF01367">
    <property type="entry name" value="5_3_exonuc"/>
    <property type="match status" value="1"/>
</dbReference>
<dbReference type="Pfam" id="PF01612">
    <property type="entry name" value="DNA_pol_A_exo1"/>
    <property type="match status" value="1"/>
</dbReference>
<feature type="compositionally biased region" description="Polar residues" evidence="19">
    <location>
        <begin position="287"/>
        <end position="296"/>
    </location>
</feature>
<dbReference type="NCBIfam" id="TIGR00593">
    <property type="entry name" value="pola"/>
    <property type="match status" value="1"/>
</dbReference>
<evidence type="ECO:0000256" key="17">
    <source>
        <dbReference type="RuleBase" id="RU004460"/>
    </source>
</evidence>
<feature type="compositionally biased region" description="Basic and acidic residues" evidence="19">
    <location>
        <begin position="297"/>
        <end position="310"/>
    </location>
</feature>
<dbReference type="InterPro" id="IPR036397">
    <property type="entry name" value="RNaseH_sf"/>
</dbReference>